<protein>
    <submittedName>
        <fullName evidence="2">DUF6184 family natural product biosynthesis lipoprotein</fullName>
    </submittedName>
</protein>
<organism evidence="2 3">
    <name type="scientific">Pendulispora rubella</name>
    <dbReference type="NCBI Taxonomy" id="2741070"/>
    <lineage>
        <taxon>Bacteria</taxon>
        <taxon>Pseudomonadati</taxon>
        <taxon>Myxococcota</taxon>
        <taxon>Myxococcia</taxon>
        <taxon>Myxococcales</taxon>
        <taxon>Sorangiineae</taxon>
        <taxon>Pendulisporaceae</taxon>
        <taxon>Pendulispora</taxon>
    </lineage>
</organism>
<feature type="signal peptide" evidence="1">
    <location>
        <begin position="1"/>
        <end position="17"/>
    </location>
</feature>
<feature type="chain" id="PRO_5047432174" evidence="1">
    <location>
        <begin position="18"/>
        <end position="137"/>
    </location>
</feature>
<proteinExistence type="predicted"/>
<dbReference type="Pfam" id="PF19682">
    <property type="entry name" value="DUF6184"/>
    <property type="match status" value="1"/>
</dbReference>
<reference evidence="2" key="1">
    <citation type="submission" date="2021-12" db="EMBL/GenBank/DDBJ databases">
        <title>Discovery of the Pendulisporaceae a myxobacterial family with distinct sporulation behavior and unique specialized metabolism.</title>
        <authorList>
            <person name="Garcia R."/>
            <person name="Popoff A."/>
            <person name="Bader C.D."/>
            <person name="Loehr J."/>
            <person name="Walesch S."/>
            <person name="Walt C."/>
            <person name="Boldt J."/>
            <person name="Bunk B."/>
            <person name="Haeckl F.J.F.P.J."/>
            <person name="Gunesch A.P."/>
            <person name="Birkelbach J."/>
            <person name="Nuebel U."/>
            <person name="Pietschmann T."/>
            <person name="Bach T."/>
            <person name="Mueller R."/>
        </authorList>
    </citation>
    <scope>NUCLEOTIDE SEQUENCE</scope>
    <source>
        <strain evidence="2">MSr11367</strain>
    </source>
</reference>
<keyword evidence="3" id="KW-1185">Reference proteome</keyword>
<dbReference type="Proteomes" id="UP001374803">
    <property type="component" value="Chromosome"/>
</dbReference>
<sequence>MLYQLRCTLAASTMALAMVPLGCSSAPPRVGTTETTGAAWMEIDGAVHALAAARCDRQASCRRVPDRNTCVLEGHRATQSELQAGGCAGAIDHRAYEECHEALAREPCAESLESIPQVKACRAEKLCVRLQRGSLGG</sequence>
<evidence type="ECO:0000313" key="2">
    <source>
        <dbReference type="EMBL" id="WXB08468.1"/>
    </source>
</evidence>
<keyword evidence="1" id="KW-0732">Signal</keyword>
<keyword evidence="2" id="KW-0449">Lipoprotein</keyword>
<evidence type="ECO:0000256" key="1">
    <source>
        <dbReference type="SAM" id="SignalP"/>
    </source>
</evidence>
<dbReference type="InterPro" id="IPR045757">
    <property type="entry name" value="DUF6184"/>
</dbReference>
<name>A0ABZ2LC07_9BACT</name>
<dbReference type="EMBL" id="CP089983">
    <property type="protein sequence ID" value="WXB08468.1"/>
    <property type="molecule type" value="Genomic_DNA"/>
</dbReference>
<gene>
    <name evidence="2" type="ORF">LVJ94_14630</name>
</gene>
<dbReference type="RefSeq" id="WP_394838142.1">
    <property type="nucleotide sequence ID" value="NZ_CP089929.1"/>
</dbReference>
<accession>A0ABZ2LC07</accession>
<evidence type="ECO:0000313" key="3">
    <source>
        <dbReference type="Proteomes" id="UP001374803"/>
    </source>
</evidence>